<accession>B4GZK9</accession>
<dbReference type="OrthoDB" id="7882191at2759"/>
<sequence>MSPASFLEAKNTPNTEMHAVDLQLMGYVFDAIFSCIELYFGVFHTLWDRTMALYGNVGTYRRMFLLSNPSIIIANAHAFGHRKLVAPTECGCV</sequence>
<gene>
    <name evidence="2" type="primary">Dper\GL22831</name>
    <name evidence="2" type="ORF">Dper_GL22831</name>
</gene>
<dbReference type="STRING" id="7234.B4GZK9"/>
<protein>
    <submittedName>
        <fullName evidence="2">GL22831</fullName>
    </submittedName>
</protein>
<keyword evidence="1" id="KW-0812">Transmembrane</keyword>
<keyword evidence="1" id="KW-0472">Membrane</keyword>
<organism evidence="3">
    <name type="scientific">Drosophila persimilis</name>
    <name type="common">Fruit fly</name>
    <dbReference type="NCBI Taxonomy" id="7234"/>
    <lineage>
        <taxon>Eukaryota</taxon>
        <taxon>Metazoa</taxon>
        <taxon>Ecdysozoa</taxon>
        <taxon>Arthropoda</taxon>
        <taxon>Hexapoda</taxon>
        <taxon>Insecta</taxon>
        <taxon>Pterygota</taxon>
        <taxon>Neoptera</taxon>
        <taxon>Endopterygota</taxon>
        <taxon>Diptera</taxon>
        <taxon>Brachycera</taxon>
        <taxon>Muscomorpha</taxon>
        <taxon>Ephydroidea</taxon>
        <taxon>Drosophilidae</taxon>
        <taxon>Drosophila</taxon>
        <taxon>Sophophora</taxon>
    </lineage>
</organism>
<keyword evidence="3" id="KW-1185">Reference proteome</keyword>
<dbReference type="EMBL" id="CH479199">
    <property type="protein sequence ID" value="EDW29436.1"/>
    <property type="molecule type" value="Genomic_DNA"/>
</dbReference>
<feature type="transmembrane region" description="Helical" evidence="1">
    <location>
        <begin position="24"/>
        <end position="47"/>
    </location>
</feature>
<evidence type="ECO:0000313" key="3">
    <source>
        <dbReference type="Proteomes" id="UP000008744"/>
    </source>
</evidence>
<dbReference type="Proteomes" id="UP000008744">
    <property type="component" value="Unassembled WGS sequence"/>
</dbReference>
<evidence type="ECO:0000313" key="2">
    <source>
        <dbReference type="EMBL" id="EDW29436.1"/>
    </source>
</evidence>
<evidence type="ECO:0000256" key="1">
    <source>
        <dbReference type="SAM" id="Phobius"/>
    </source>
</evidence>
<dbReference type="AlphaFoldDB" id="B4GZK9"/>
<dbReference type="HOGENOM" id="CLU_2401978_0_0_1"/>
<keyword evidence="1" id="KW-1133">Transmembrane helix</keyword>
<proteinExistence type="predicted"/>
<reference evidence="2 3" key="1">
    <citation type="journal article" date="2007" name="Nature">
        <title>Evolution of genes and genomes on the Drosophila phylogeny.</title>
        <authorList>
            <consortium name="Drosophila 12 Genomes Consortium"/>
            <person name="Clark A.G."/>
            <person name="Eisen M.B."/>
            <person name="Smith D.R."/>
            <person name="Bergman C.M."/>
            <person name="Oliver B."/>
            <person name="Markow T.A."/>
            <person name="Kaufman T.C."/>
            <person name="Kellis M."/>
            <person name="Gelbart W."/>
            <person name="Iyer V.N."/>
            <person name="Pollard D.A."/>
            <person name="Sackton T.B."/>
            <person name="Larracuente A.M."/>
            <person name="Singh N.D."/>
            <person name="Abad J.P."/>
            <person name="Abt D.N."/>
            <person name="Adryan B."/>
            <person name="Aguade M."/>
            <person name="Akashi H."/>
            <person name="Anderson W.W."/>
            <person name="Aquadro C.F."/>
            <person name="Ardell D.H."/>
            <person name="Arguello R."/>
            <person name="Artieri C.G."/>
            <person name="Barbash D.A."/>
            <person name="Barker D."/>
            <person name="Barsanti P."/>
            <person name="Batterham P."/>
            <person name="Batzoglou S."/>
            <person name="Begun D."/>
            <person name="Bhutkar A."/>
            <person name="Blanco E."/>
            <person name="Bosak S.A."/>
            <person name="Bradley R.K."/>
            <person name="Brand A.D."/>
            <person name="Brent M.R."/>
            <person name="Brooks A.N."/>
            <person name="Brown R.H."/>
            <person name="Butlin R.K."/>
            <person name="Caggese C."/>
            <person name="Calvi B.R."/>
            <person name="Bernardo de Carvalho A."/>
            <person name="Caspi A."/>
            <person name="Castrezana S."/>
            <person name="Celniker S.E."/>
            <person name="Chang J.L."/>
            <person name="Chapple C."/>
            <person name="Chatterji S."/>
            <person name="Chinwalla A."/>
            <person name="Civetta A."/>
            <person name="Clifton S.W."/>
            <person name="Comeron J.M."/>
            <person name="Costello J.C."/>
            <person name="Coyne J.A."/>
            <person name="Daub J."/>
            <person name="David R.G."/>
            <person name="Delcher A.L."/>
            <person name="Delehaunty K."/>
            <person name="Do C.B."/>
            <person name="Ebling H."/>
            <person name="Edwards K."/>
            <person name="Eickbush T."/>
            <person name="Evans J.D."/>
            <person name="Filipski A."/>
            <person name="Findeiss S."/>
            <person name="Freyhult E."/>
            <person name="Fulton L."/>
            <person name="Fulton R."/>
            <person name="Garcia A.C."/>
            <person name="Gardiner A."/>
            <person name="Garfield D.A."/>
            <person name="Garvin B.E."/>
            <person name="Gibson G."/>
            <person name="Gilbert D."/>
            <person name="Gnerre S."/>
            <person name="Godfrey J."/>
            <person name="Good R."/>
            <person name="Gotea V."/>
            <person name="Gravely B."/>
            <person name="Greenberg A.J."/>
            <person name="Griffiths-Jones S."/>
            <person name="Gross S."/>
            <person name="Guigo R."/>
            <person name="Gustafson E.A."/>
            <person name="Haerty W."/>
            <person name="Hahn M.W."/>
            <person name="Halligan D.L."/>
            <person name="Halpern A.L."/>
            <person name="Halter G.M."/>
            <person name="Han M.V."/>
            <person name="Heger A."/>
            <person name="Hillier L."/>
            <person name="Hinrichs A.S."/>
            <person name="Holmes I."/>
            <person name="Hoskins R.A."/>
            <person name="Hubisz M.J."/>
            <person name="Hultmark D."/>
            <person name="Huntley M.A."/>
            <person name="Jaffe D.B."/>
            <person name="Jagadeeshan S."/>
            <person name="Jeck W.R."/>
            <person name="Johnson J."/>
            <person name="Jones C.D."/>
            <person name="Jordan W.C."/>
            <person name="Karpen G.H."/>
            <person name="Kataoka E."/>
            <person name="Keightley P.D."/>
            <person name="Kheradpour P."/>
            <person name="Kirkness E.F."/>
            <person name="Koerich L.B."/>
            <person name="Kristiansen K."/>
            <person name="Kudrna D."/>
            <person name="Kulathinal R.J."/>
            <person name="Kumar S."/>
            <person name="Kwok R."/>
            <person name="Lander E."/>
            <person name="Langley C.H."/>
            <person name="Lapoint R."/>
            <person name="Lazzaro B.P."/>
            <person name="Lee S.J."/>
            <person name="Levesque L."/>
            <person name="Li R."/>
            <person name="Lin C.F."/>
            <person name="Lin M.F."/>
            <person name="Lindblad-Toh K."/>
            <person name="Llopart A."/>
            <person name="Long M."/>
            <person name="Low L."/>
            <person name="Lozovsky E."/>
            <person name="Lu J."/>
            <person name="Luo M."/>
            <person name="Machado C.A."/>
            <person name="Makalowski W."/>
            <person name="Marzo M."/>
            <person name="Matsuda M."/>
            <person name="Matzkin L."/>
            <person name="McAllister B."/>
            <person name="McBride C.S."/>
            <person name="McKernan B."/>
            <person name="McKernan K."/>
            <person name="Mendez-Lago M."/>
            <person name="Minx P."/>
            <person name="Mollenhauer M.U."/>
            <person name="Montooth K."/>
            <person name="Mount S.M."/>
            <person name="Mu X."/>
            <person name="Myers E."/>
            <person name="Negre B."/>
            <person name="Newfeld S."/>
            <person name="Nielsen R."/>
            <person name="Noor M.A."/>
            <person name="O'Grady P."/>
            <person name="Pachter L."/>
            <person name="Papaceit M."/>
            <person name="Parisi M.J."/>
            <person name="Parisi M."/>
            <person name="Parts L."/>
            <person name="Pedersen J.S."/>
            <person name="Pesole G."/>
            <person name="Phillippy A.M."/>
            <person name="Ponting C.P."/>
            <person name="Pop M."/>
            <person name="Porcelli D."/>
            <person name="Powell J.R."/>
            <person name="Prohaska S."/>
            <person name="Pruitt K."/>
            <person name="Puig M."/>
            <person name="Quesneville H."/>
            <person name="Ram K.R."/>
            <person name="Rand D."/>
            <person name="Rasmussen M.D."/>
            <person name="Reed L.K."/>
            <person name="Reenan R."/>
            <person name="Reily A."/>
            <person name="Remington K.A."/>
            <person name="Rieger T.T."/>
            <person name="Ritchie M.G."/>
            <person name="Robin C."/>
            <person name="Rogers Y.H."/>
            <person name="Rohde C."/>
            <person name="Rozas J."/>
            <person name="Rubenfield M.J."/>
            <person name="Ruiz A."/>
            <person name="Russo S."/>
            <person name="Salzberg S.L."/>
            <person name="Sanchez-Gracia A."/>
            <person name="Saranga D.J."/>
            <person name="Sato H."/>
            <person name="Schaeffer S.W."/>
            <person name="Schatz M.C."/>
            <person name="Schlenke T."/>
            <person name="Schwartz R."/>
            <person name="Segarra C."/>
            <person name="Singh R.S."/>
            <person name="Sirot L."/>
            <person name="Sirota M."/>
            <person name="Sisneros N.B."/>
            <person name="Smith C.D."/>
            <person name="Smith T.F."/>
            <person name="Spieth J."/>
            <person name="Stage D.E."/>
            <person name="Stark A."/>
            <person name="Stephan W."/>
            <person name="Strausberg R.L."/>
            <person name="Strempel S."/>
            <person name="Sturgill D."/>
            <person name="Sutton G."/>
            <person name="Sutton G.G."/>
            <person name="Tao W."/>
            <person name="Teichmann S."/>
            <person name="Tobari Y.N."/>
            <person name="Tomimura Y."/>
            <person name="Tsolas J.M."/>
            <person name="Valente V.L."/>
            <person name="Venter E."/>
            <person name="Venter J.C."/>
            <person name="Vicario S."/>
            <person name="Vieira F.G."/>
            <person name="Vilella A.J."/>
            <person name="Villasante A."/>
            <person name="Walenz B."/>
            <person name="Wang J."/>
            <person name="Wasserman M."/>
            <person name="Watts T."/>
            <person name="Wilson D."/>
            <person name="Wilson R.K."/>
            <person name="Wing R.A."/>
            <person name="Wolfner M.F."/>
            <person name="Wong A."/>
            <person name="Wong G.K."/>
            <person name="Wu C.I."/>
            <person name="Wu G."/>
            <person name="Yamamoto D."/>
            <person name="Yang H.P."/>
            <person name="Yang S.P."/>
            <person name="Yorke J.A."/>
            <person name="Yoshida K."/>
            <person name="Zdobnov E."/>
            <person name="Zhang P."/>
            <person name="Zhang Y."/>
            <person name="Zimin A.V."/>
            <person name="Baldwin J."/>
            <person name="Abdouelleil A."/>
            <person name="Abdulkadir J."/>
            <person name="Abebe A."/>
            <person name="Abera B."/>
            <person name="Abreu J."/>
            <person name="Acer S.C."/>
            <person name="Aftuck L."/>
            <person name="Alexander A."/>
            <person name="An P."/>
            <person name="Anderson E."/>
            <person name="Anderson S."/>
            <person name="Arachi H."/>
            <person name="Azer M."/>
            <person name="Bachantsang P."/>
            <person name="Barry A."/>
            <person name="Bayul T."/>
            <person name="Berlin A."/>
            <person name="Bessette D."/>
            <person name="Bloom T."/>
            <person name="Blye J."/>
            <person name="Boguslavskiy L."/>
            <person name="Bonnet C."/>
            <person name="Boukhgalter B."/>
            <person name="Bourzgui I."/>
            <person name="Brown A."/>
            <person name="Cahill P."/>
            <person name="Channer S."/>
            <person name="Cheshatsang Y."/>
            <person name="Chuda L."/>
            <person name="Citroen M."/>
            <person name="Collymore A."/>
            <person name="Cooke P."/>
            <person name="Costello M."/>
            <person name="D'Aco K."/>
            <person name="Daza R."/>
            <person name="De Haan G."/>
            <person name="DeGray S."/>
            <person name="DeMaso C."/>
            <person name="Dhargay N."/>
            <person name="Dooley K."/>
            <person name="Dooley E."/>
            <person name="Doricent M."/>
            <person name="Dorje P."/>
            <person name="Dorjee K."/>
            <person name="Dupes A."/>
            <person name="Elong R."/>
            <person name="Falk J."/>
            <person name="Farina A."/>
            <person name="Faro S."/>
            <person name="Ferguson D."/>
            <person name="Fisher S."/>
            <person name="Foley C.D."/>
            <person name="Franke A."/>
            <person name="Friedrich D."/>
            <person name="Gadbois L."/>
            <person name="Gearin G."/>
            <person name="Gearin C.R."/>
            <person name="Giannoukos G."/>
            <person name="Goode T."/>
            <person name="Graham J."/>
            <person name="Grandbois E."/>
            <person name="Grewal S."/>
            <person name="Gyaltsen K."/>
            <person name="Hafez N."/>
            <person name="Hagos B."/>
            <person name="Hall J."/>
            <person name="Henson C."/>
            <person name="Hollinger A."/>
            <person name="Honan T."/>
            <person name="Huard M.D."/>
            <person name="Hughes L."/>
            <person name="Hurhula B."/>
            <person name="Husby M.E."/>
            <person name="Kamat A."/>
            <person name="Kanga B."/>
            <person name="Kashin S."/>
            <person name="Khazanovich D."/>
            <person name="Kisner P."/>
            <person name="Lance K."/>
            <person name="Lara M."/>
            <person name="Lee W."/>
            <person name="Lennon N."/>
            <person name="Letendre F."/>
            <person name="LeVine R."/>
            <person name="Lipovsky A."/>
            <person name="Liu X."/>
            <person name="Liu J."/>
            <person name="Liu S."/>
            <person name="Lokyitsang T."/>
            <person name="Lokyitsang Y."/>
            <person name="Lubonja R."/>
            <person name="Lui A."/>
            <person name="MacDonald P."/>
            <person name="Magnisalis V."/>
            <person name="Maru K."/>
            <person name="Matthews C."/>
            <person name="McCusker W."/>
            <person name="McDonough S."/>
            <person name="Mehta T."/>
            <person name="Meldrim J."/>
            <person name="Meneus L."/>
            <person name="Mihai O."/>
            <person name="Mihalev A."/>
            <person name="Mihova T."/>
            <person name="Mittelman R."/>
            <person name="Mlenga V."/>
            <person name="Montmayeur A."/>
            <person name="Mulrain L."/>
            <person name="Navidi A."/>
            <person name="Naylor J."/>
            <person name="Negash T."/>
            <person name="Nguyen T."/>
            <person name="Nguyen N."/>
            <person name="Nicol R."/>
            <person name="Norbu C."/>
            <person name="Norbu N."/>
            <person name="Novod N."/>
            <person name="O'Neill B."/>
            <person name="Osman S."/>
            <person name="Markiewicz E."/>
            <person name="Oyono O.L."/>
            <person name="Patti C."/>
            <person name="Phunkhang P."/>
            <person name="Pierre F."/>
            <person name="Priest M."/>
            <person name="Raghuraman S."/>
            <person name="Rege F."/>
            <person name="Reyes R."/>
            <person name="Rise C."/>
            <person name="Rogov P."/>
            <person name="Ross K."/>
            <person name="Ryan E."/>
            <person name="Settipalli S."/>
            <person name="Shea T."/>
            <person name="Sherpa N."/>
            <person name="Shi L."/>
            <person name="Shih D."/>
            <person name="Sparrow T."/>
            <person name="Spaulding J."/>
            <person name="Stalker J."/>
            <person name="Stange-Thomann N."/>
            <person name="Stavropoulos S."/>
            <person name="Stone C."/>
            <person name="Strader C."/>
            <person name="Tesfaye S."/>
            <person name="Thomson T."/>
            <person name="Thoulutsang Y."/>
            <person name="Thoulutsang D."/>
            <person name="Topham K."/>
            <person name="Topping I."/>
            <person name="Tsamla T."/>
            <person name="Vassiliev H."/>
            <person name="Vo A."/>
            <person name="Wangchuk T."/>
            <person name="Wangdi T."/>
            <person name="Weiand M."/>
            <person name="Wilkinson J."/>
            <person name="Wilson A."/>
            <person name="Yadav S."/>
            <person name="Young G."/>
            <person name="Yu Q."/>
            <person name="Zembek L."/>
            <person name="Zhong D."/>
            <person name="Zimmer A."/>
            <person name="Zwirko Z."/>
            <person name="Jaffe D.B."/>
            <person name="Alvarez P."/>
            <person name="Brockman W."/>
            <person name="Butler J."/>
            <person name="Chin C."/>
            <person name="Gnerre S."/>
            <person name="Grabherr M."/>
            <person name="Kleber M."/>
            <person name="Mauceli E."/>
            <person name="MacCallum I."/>
        </authorList>
    </citation>
    <scope>NUCLEOTIDE SEQUENCE [LARGE SCALE GENOMIC DNA]</scope>
    <source>
        <strain evidence="3">MSH-3 / Tucson 14011-0111.49</strain>
    </source>
</reference>
<name>B4GZK9_DROPE</name>